<accession>A0A8A0RRG1</accession>
<proteinExistence type="predicted"/>
<evidence type="ECO:0000313" key="1">
    <source>
        <dbReference type="EMBL" id="QSQ10482.1"/>
    </source>
</evidence>
<name>A0A8A0RRG1_9FIRM</name>
<keyword evidence="2" id="KW-1185">Reference proteome</keyword>
<dbReference type="Proteomes" id="UP000662904">
    <property type="component" value="Chromosome"/>
</dbReference>
<protein>
    <submittedName>
        <fullName evidence="1">Uncharacterized protein</fullName>
    </submittedName>
</protein>
<organism evidence="1 2">
    <name type="scientific">Koleobacter methoxysyntrophicus</name>
    <dbReference type="NCBI Taxonomy" id="2751313"/>
    <lineage>
        <taxon>Bacteria</taxon>
        <taxon>Bacillati</taxon>
        <taxon>Bacillota</taxon>
        <taxon>Clostridia</taxon>
        <taxon>Koleobacterales</taxon>
        <taxon>Koleobacteraceae</taxon>
        <taxon>Koleobacter</taxon>
    </lineage>
</organism>
<dbReference type="RefSeq" id="WP_206707789.1">
    <property type="nucleotide sequence ID" value="NZ_CP059066.1"/>
</dbReference>
<dbReference type="EMBL" id="CP059066">
    <property type="protein sequence ID" value="QSQ10482.1"/>
    <property type="molecule type" value="Genomic_DNA"/>
</dbReference>
<gene>
    <name evidence="1" type="ORF">H0A61_02890</name>
</gene>
<dbReference type="AlphaFoldDB" id="A0A8A0RRG1"/>
<dbReference type="KEGG" id="kme:H0A61_02890"/>
<reference evidence="1" key="1">
    <citation type="submission" date="2020-07" db="EMBL/GenBank/DDBJ databases">
        <title>Koleobacter methoxysyntrophicus gen. nov., sp. nov., a novel anaerobic bacterium isolated from deep subsurface oil field and proposal of Koleobacterales ord. nov. in the phylum Firmicutes.</title>
        <authorList>
            <person name="Sakamoto S."/>
            <person name="Tamaki H."/>
        </authorList>
    </citation>
    <scope>NUCLEOTIDE SEQUENCE</scope>
    <source>
        <strain evidence="1">NRmbB1</strain>
    </source>
</reference>
<evidence type="ECO:0000313" key="2">
    <source>
        <dbReference type="Proteomes" id="UP000662904"/>
    </source>
</evidence>
<sequence length="137" mass="16042">MKIAVIFERQKGGQNFWDVYVRRNKKLEAAITKYSILGYISFEYHDYIPQIFAKIEEMQNALGCRFITNYAASVNHNELGFLYSCQPIPSEEADMIFSEMLKEAYEYPNKNDILQTSFSNPEKACKYCRDNNFFVLA</sequence>